<evidence type="ECO:0000256" key="2">
    <source>
        <dbReference type="ARBA" id="ARBA00022603"/>
    </source>
</evidence>
<feature type="domain" description="tRNA/rRNA methyltransferase SpoU type" evidence="6">
    <location>
        <begin position="10"/>
        <end position="143"/>
    </location>
</feature>
<proteinExistence type="inferred from homology"/>
<feature type="region of interest" description="Disordered" evidence="5">
    <location>
        <begin position="164"/>
        <end position="184"/>
    </location>
</feature>
<dbReference type="CDD" id="cd18098">
    <property type="entry name" value="SpoU-like"/>
    <property type="match status" value="1"/>
</dbReference>
<keyword evidence="8" id="KW-1185">Reference proteome</keyword>
<evidence type="ECO:0000313" key="7">
    <source>
        <dbReference type="EMBL" id="MBW8189609.1"/>
    </source>
</evidence>
<evidence type="ECO:0000256" key="4">
    <source>
        <dbReference type="ARBA" id="ARBA00022691"/>
    </source>
</evidence>
<evidence type="ECO:0000256" key="3">
    <source>
        <dbReference type="ARBA" id="ARBA00022679"/>
    </source>
</evidence>
<sequence>MTTTTNQTHVTIGLLNPKSATNVGAVLRAAQCYKADAIRYTGQRWERGAKFHTDTKNAAAHFDIASVDDLLTTLPPNTAVVCVDLVEGATALPEFEHPANAIYVFGPEDGSIPQPMIDRADRVTYVPTIGCLNLAATVNVVLYDRLAKSNSTFGGDELIRASRDNNNQTQFKSAMTQTAPTDEQ</sequence>
<organism evidence="7 8">
    <name type="scientific">Neiella holothuriorum</name>
    <dbReference type="NCBI Taxonomy" id="2870530"/>
    <lineage>
        <taxon>Bacteria</taxon>
        <taxon>Pseudomonadati</taxon>
        <taxon>Pseudomonadota</taxon>
        <taxon>Gammaproteobacteria</taxon>
        <taxon>Alteromonadales</taxon>
        <taxon>Echinimonadaceae</taxon>
        <taxon>Neiella</taxon>
    </lineage>
</organism>
<reference evidence="7" key="1">
    <citation type="submission" date="2021-07" db="EMBL/GenBank/DDBJ databases">
        <title>Neiella marina sp. nov., isolated from the intestinal content of sea cucumber Apostichopus japonicus.</title>
        <authorList>
            <person name="Bai X."/>
        </authorList>
    </citation>
    <scope>NUCLEOTIDE SEQUENCE</scope>
    <source>
        <strain evidence="7">126</strain>
    </source>
</reference>
<dbReference type="PANTHER" id="PTHR42786:SF6">
    <property type="entry name" value="TRNA_RRNA METHYLTRANSFERASE SPOU TYPE DOMAIN-CONTAINING PROTEIN"/>
    <property type="match status" value="1"/>
</dbReference>
<evidence type="ECO:0000313" key="8">
    <source>
        <dbReference type="Proteomes" id="UP001166251"/>
    </source>
</evidence>
<keyword evidence="2 7" id="KW-0489">Methyltransferase</keyword>
<evidence type="ECO:0000259" key="6">
    <source>
        <dbReference type="Pfam" id="PF00588"/>
    </source>
</evidence>
<dbReference type="InterPro" id="IPR004384">
    <property type="entry name" value="RNA_MeTrfase_TrmJ/LasT"/>
</dbReference>
<keyword evidence="3" id="KW-0808">Transferase</keyword>
<comment type="caution">
    <text evidence="7">The sequence shown here is derived from an EMBL/GenBank/DDBJ whole genome shotgun (WGS) entry which is preliminary data.</text>
</comment>
<name>A0ABS7EBA2_9GAMM</name>
<dbReference type="InterPro" id="IPR001537">
    <property type="entry name" value="SpoU_MeTrfase"/>
</dbReference>
<dbReference type="GO" id="GO:0032259">
    <property type="term" value="P:methylation"/>
    <property type="evidence" value="ECO:0007669"/>
    <property type="project" value="UniProtKB-KW"/>
</dbReference>
<dbReference type="RefSeq" id="WP_220102440.1">
    <property type="nucleotide sequence ID" value="NZ_JAHZSS010000001.1"/>
</dbReference>
<evidence type="ECO:0000256" key="1">
    <source>
        <dbReference type="ARBA" id="ARBA00007228"/>
    </source>
</evidence>
<dbReference type="InterPro" id="IPR029028">
    <property type="entry name" value="Alpha/beta_knot_MTases"/>
</dbReference>
<accession>A0ABS7EBA2</accession>
<protein>
    <submittedName>
        <fullName evidence="7">RNA methyltransferase</fullName>
    </submittedName>
</protein>
<dbReference type="Proteomes" id="UP001166251">
    <property type="component" value="Unassembled WGS sequence"/>
</dbReference>
<dbReference type="Gene3D" id="3.40.1280.10">
    <property type="match status" value="1"/>
</dbReference>
<gene>
    <name evidence="7" type="ORF">K0504_01060</name>
</gene>
<dbReference type="PANTHER" id="PTHR42786">
    <property type="entry name" value="TRNA/RRNA METHYLTRANSFERASE"/>
    <property type="match status" value="1"/>
</dbReference>
<evidence type="ECO:0000256" key="5">
    <source>
        <dbReference type="SAM" id="MobiDB-lite"/>
    </source>
</evidence>
<comment type="similarity">
    <text evidence="1">Belongs to the class IV-like SAM-binding methyltransferase superfamily. RNA methyltransferase TrmH family.</text>
</comment>
<dbReference type="EMBL" id="JAHZSS010000001">
    <property type="protein sequence ID" value="MBW8189609.1"/>
    <property type="molecule type" value="Genomic_DNA"/>
</dbReference>
<dbReference type="SUPFAM" id="SSF75217">
    <property type="entry name" value="alpha/beta knot"/>
    <property type="match status" value="1"/>
</dbReference>
<keyword evidence="4" id="KW-0949">S-adenosyl-L-methionine</keyword>
<dbReference type="InterPro" id="IPR029026">
    <property type="entry name" value="tRNA_m1G_MTases_N"/>
</dbReference>
<dbReference type="GO" id="GO:0008168">
    <property type="term" value="F:methyltransferase activity"/>
    <property type="evidence" value="ECO:0007669"/>
    <property type="project" value="UniProtKB-KW"/>
</dbReference>
<dbReference type="Pfam" id="PF00588">
    <property type="entry name" value="SpoU_methylase"/>
    <property type="match status" value="1"/>
</dbReference>